<reference evidence="1 2" key="1">
    <citation type="journal article" date="2022" name="bioRxiv">
        <title>The genome of the oomycete Peronosclerospora sorghi, a cosmopolitan pathogen of maize and sorghum, is inflated with dispersed pseudogenes.</title>
        <authorList>
            <person name="Fletcher K."/>
            <person name="Martin F."/>
            <person name="Isakeit T."/>
            <person name="Cavanaugh K."/>
            <person name="Magill C."/>
            <person name="Michelmore R."/>
        </authorList>
    </citation>
    <scope>NUCLEOTIDE SEQUENCE [LARGE SCALE GENOMIC DNA]</scope>
    <source>
        <strain evidence="1">P6</strain>
    </source>
</reference>
<proteinExistence type="predicted"/>
<evidence type="ECO:0000313" key="2">
    <source>
        <dbReference type="Proteomes" id="UP001163321"/>
    </source>
</evidence>
<dbReference type="Proteomes" id="UP001163321">
    <property type="component" value="Chromosome 4"/>
</dbReference>
<gene>
    <name evidence="1" type="ORF">PsorP6_006412</name>
</gene>
<sequence length="225" mass="25097">MLRLCHVHGQACGPRIRKDWDMLTPAEKTTYRNAVSAAMDSGAYIKFVEIHLEMRSEHEAHRQCMLIYWHRMMLLAFENMLRDQRPAFACVTVPYFNWIAASARMTSGACTSFQDCSAIMRELGGSTSGRVRRLTINGAITRGRCVDRPPLNHFCQRSSVSGSQCDQCVPRGDWTATRIPVVTSYASVRAQVFNGVNIGQMSPLLERGCHNGVHSALRGAMSTLA</sequence>
<keyword evidence="2" id="KW-1185">Reference proteome</keyword>
<evidence type="ECO:0000313" key="1">
    <source>
        <dbReference type="EMBL" id="KAI9912942.1"/>
    </source>
</evidence>
<comment type="caution">
    <text evidence="1">The sequence shown here is derived from an EMBL/GenBank/DDBJ whole genome shotgun (WGS) entry which is preliminary data.</text>
</comment>
<name>A0ACC0W3B6_9STRA</name>
<dbReference type="EMBL" id="CM047583">
    <property type="protein sequence ID" value="KAI9912942.1"/>
    <property type="molecule type" value="Genomic_DNA"/>
</dbReference>
<protein>
    <submittedName>
        <fullName evidence="1">Uncharacterized protein</fullName>
    </submittedName>
</protein>
<accession>A0ACC0W3B6</accession>
<organism evidence="1 2">
    <name type="scientific">Peronosclerospora sorghi</name>
    <dbReference type="NCBI Taxonomy" id="230839"/>
    <lineage>
        <taxon>Eukaryota</taxon>
        <taxon>Sar</taxon>
        <taxon>Stramenopiles</taxon>
        <taxon>Oomycota</taxon>
        <taxon>Peronosporomycetes</taxon>
        <taxon>Peronosporales</taxon>
        <taxon>Peronosporaceae</taxon>
        <taxon>Peronosclerospora</taxon>
    </lineage>
</organism>